<proteinExistence type="predicted"/>
<dbReference type="AlphaFoldDB" id="A0AAV7HJL4"/>
<dbReference type="Proteomes" id="UP000775213">
    <property type="component" value="Unassembled WGS sequence"/>
</dbReference>
<evidence type="ECO:0000313" key="2">
    <source>
        <dbReference type="Proteomes" id="UP000775213"/>
    </source>
</evidence>
<protein>
    <submittedName>
        <fullName evidence="1">Uncharacterized protein</fullName>
    </submittedName>
</protein>
<name>A0AAV7HJL4_DENCH</name>
<gene>
    <name evidence="1" type="ORF">IEQ34_003595</name>
</gene>
<comment type="caution">
    <text evidence="1">The sequence shown here is derived from an EMBL/GenBank/DDBJ whole genome shotgun (WGS) entry which is preliminary data.</text>
</comment>
<accession>A0AAV7HJL4</accession>
<dbReference type="EMBL" id="JAGFBR010000004">
    <property type="protein sequence ID" value="KAH0468562.1"/>
    <property type="molecule type" value="Genomic_DNA"/>
</dbReference>
<reference evidence="1 2" key="1">
    <citation type="journal article" date="2021" name="Hortic Res">
        <title>Chromosome-scale assembly of the Dendrobium chrysotoxum genome enhances the understanding of orchid evolution.</title>
        <authorList>
            <person name="Zhang Y."/>
            <person name="Zhang G.Q."/>
            <person name="Zhang D."/>
            <person name="Liu X.D."/>
            <person name="Xu X.Y."/>
            <person name="Sun W.H."/>
            <person name="Yu X."/>
            <person name="Zhu X."/>
            <person name="Wang Z.W."/>
            <person name="Zhao X."/>
            <person name="Zhong W.Y."/>
            <person name="Chen H."/>
            <person name="Yin W.L."/>
            <person name="Huang T."/>
            <person name="Niu S.C."/>
            <person name="Liu Z.J."/>
        </authorList>
    </citation>
    <scope>NUCLEOTIDE SEQUENCE [LARGE SCALE GENOMIC DNA]</scope>
    <source>
        <strain evidence="1">Lindl</strain>
    </source>
</reference>
<keyword evidence="2" id="KW-1185">Reference proteome</keyword>
<organism evidence="1 2">
    <name type="scientific">Dendrobium chrysotoxum</name>
    <name type="common">Orchid</name>
    <dbReference type="NCBI Taxonomy" id="161865"/>
    <lineage>
        <taxon>Eukaryota</taxon>
        <taxon>Viridiplantae</taxon>
        <taxon>Streptophyta</taxon>
        <taxon>Embryophyta</taxon>
        <taxon>Tracheophyta</taxon>
        <taxon>Spermatophyta</taxon>
        <taxon>Magnoliopsida</taxon>
        <taxon>Liliopsida</taxon>
        <taxon>Asparagales</taxon>
        <taxon>Orchidaceae</taxon>
        <taxon>Epidendroideae</taxon>
        <taxon>Malaxideae</taxon>
        <taxon>Dendrobiinae</taxon>
        <taxon>Dendrobium</taxon>
    </lineage>
</organism>
<sequence length="90" mass="10686">MDLIVLCSLFNKPKPVDLHFRCYYHRNCNFIFEKKQGDLMQGTFWSTDDEELRNNYLIEITVSACFPFHIKMAAIKYLERRGKFGSIDVD</sequence>
<evidence type="ECO:0000313" key="1">
    <source>
        <dbReference type="EMBL" id="KAH0468562.1"/>
    </source>
</evidence>